<feature type="region of interest" description="Disordered" evidence="8">
    <location>
        <begin position="390"/>
        <end position="452"/>
    </location>
</feature>
<dbReference type="CDD" id="cd06257">
    <property type="entry name" value="DnaJ"/>
    <property type="match status" value="1"/>
</dbReference>
<feature type="zinc finger region" description="CR-type" evidence="7">
    <location>
        <begin position="173"/>
        <end position="253"/>
    </location>
</feature>
<dbReference type="SUPFAM" id="SSF46565">
    <property type="entry name" value="Chaperone J-domain"/>
    <property type="match status" value="1"/>
</dbReference>
<dbReference type="Proteomes" id="UP001149813">
    <property type="component" value="Unassembled WGS sequence"/>
</dbReference>
<keyword evidence="2" id="KW-0677">Repeat</keyword>
<dbReference type="InterPro" id="IPR001305">
    <property type="entry name" value="HSP_DnaJ_Cys-rich_dom"/>
</dbReference>
<keyword evidence="12" id="KW-1185">Reference proteome</keyword>
<dbReference type="Pfam" id="PF01556">
    <property type="entry name" value="DnaJ_C"/>
    <property type="match status" value="1"/>
</dbReference>
<evidence type="ECO:0000259" key="10">
    <source>
        <dbReference type="PROSITE" id="PS51188"/>
    </source>
</evidence>
<dbReference type="SUPFAM" id="SSF49493">
    <property type="entry name" value="HSP40/DnaJ peptide-binding domain"/>
    <property type="match status" value="2"/>
</dbReference>
<gene>
    <name evidence="11" type="primary">MDJ1_1</name>
    <name evidence="11" type="ORF">LPJ53_000459</name>
</gene>
<dbReference type="GO" id="GO:0042026">
    <property type="term" value="P:protein refolding"/>
    <property type="evidence" value="ECO:0007669"/>
    <property type="project" value="TreeGrafter"/>
</dbReference>
<dbReference type="GO" id="GO:0009408">
    <property type="term" value="P:response to heat"/>
    <property type="evidence" value="ECO:0007669"/>
    <property type="project" value="InterPro"/>
</dbReference>
<evidence type="ECO:0000313" key="12">
    <source>
        <dbReference type="Proteomes" id="UP001149813"/>
    </source>
</evidence>
<dbReference type="GO" id="GO:0008270">
    <property type="term" value="F:zinc ion binding"/>
    <property type="evidence" value="ECO:0007669"/>
    <property type="project" value="UniProtKB-KW"/>
</dbReference>
<comment type="caution">
    <text evidence="11">The sequence shown here is derived from an EMBL/GenBank/DDBJ whole genome shotgun (WGS) entry which is preliminary data.</text>
</comment>
<dbReference type="InterPro" id="IPR001623">
    <property type="entry name" value="DnaJ_domain"/>
</dbReference>
<evidence type="ECO:0000256" key="8">
    <source>
        <dbReference type="SAM" id="MobiDB-lite"/>
    </source>
</evidence>
<dbReference type="InterPro" id="IPR002939">
    <property type="entry name" value="DnaJ_C"/>
</dbReference>
<evidence type="ECO:0000256" key="1">
    <source>
        <dbReference type="ARBA" id="ARBA00022723"/>
    </source>
</evidence>
<dbReference type="FunFam" id="2.60.260.20:FF:000005">
    <property type="entry name" value="Chaperone protein dnaJ 1, mitochondrial"/>
    <property type="match status" value="1"/>
</dbReference>
<dbReference type="AlphaFoldDB" id="A0A9W7Y7Q4"/>
<feature type="domain" description="J" evidence="9">
    <location>
        <begin position="29"/>
        <end position="93"/>
    </location>
</feature>
<dbReference type="HAMAP" id="MF_01152">
    <property type="entry name" value="DnaJ"/>
    <property type="match status" value="1"/>
</dbReference>
<evidence type="ECO:0000256" key="4">
    <source>
        <dbReference type="ARBA" id="ARBA00022833"/>
    </source>
</evidence>
<keyword evidence="3 7" id="KW-0863">Zinc-finger</keyword>
<name>A0A9W7Y7Q4_9FUNG</name>
<dbReference type="SUPFAM" id="SSF57938">
    <property type="entry name" value="DnaJ/Hsp40 cysteine-rich domain"/>
    <property type="match status" value="1"/>
</dbReference>
<dbReference type="InterPro" id="IPR012724">
    <property type="entry name" value="DnaJ"/>
</dbReference>
<dbReference type="Gene3D" id="2.60.260.20">
    <property type="entry name" value="Urease metallochaperone UreE, N-terminal domain"/>
    <property type="match status" value="2"/>
</dbReference>
<dbReference type="FunFam" id="2.10.230.10:FF:000002">
    <property type="entry name" value="Molecular chaperone DnaJ"/>
    <property type="match status" value="1"/>
</dbReference>
<dbReference type="NCBIfam" id="NF008035">
    <property type="entry name" value="PRK10767.1"/>
    <property type="match status" value="1"/>
</dbReference>
<dbReference type="PROSITE" id="PS51188">
    <property type="entry name" value="ZF_CR"/>
    <property type="match status" value="1"/>
</dbReference>
<keyword evidence="4 7" id="KW-0862">Zinc</keyword>
<dbReference type="Pfam" id="PF00226">
    <property type="entry name" value="DnaJ"/>
    <property type="match status" value="1"/>
</dbReference>
<dbReference type="OrthoDB" id="10256793at2759"/>
<accession>A0A9W7Y7Q4</accession>
<sequence>MSVGGRSADQTQGGARGFHTTAASLKADDFYSVLGVKRDASQAEIKKAYYQLAKKYHPDANKEASAKDKFLKIQEAYDTLSDEAKRRSYDQFGTADPTGGMGGGPGAGFGGFENMEDILSQMFGGAFGGGGMGGGAQGRRTGPGRSSGMGGFATVGEDIEAVATVSFMDAVNGATTTVTITPIVKCEPCAGAGAKKGAKRHTCSVCHGTGQATFTMGGFHVQQSCPQCHGEGWTIQAKDQCASCGGKGRVRERKTVPVTVPPGCDSGMRIRLAGLGDAPLEGEGTPGDLYVRLRVTPSSVFRRKGADTYHTAQVPFTTAILGGSVRVPTVDGDVEVKIRPGTQPGEELRLRGKGIRKINSTVRGDQYLGLRVKLPTQMSERQRRLIEQFAEEEEEGKGGAGPRSTPQPEKDGSKKDDDKKDSDKKDTGFFSRIKKDIEEGFGKKKPKDDDAK</sequence>
<dbReference type="InterPro" id="IPR036410">
    <property type="entry name" value="HSP_DnaJ_Cys-rich_dom_sf"/>
</dbReference>
<dbReference type="SMART" id="SM00271">
    <property type="entry name" value="DnaJ"/>
    <property type="match status" value="1"/>
</dbReference>
<dbReference type="Pfam" id="PF00684">
    <property type="entry name" value="DnaJ_CXXCXGXG"/>
    <property type="match status" value="1"/>
</dbReference>
<dbReference type="Gene3D" id="2.10.230.10">
    <property type="entry name" value="Heat shock protein DnaJ, cysteine-rich domain"/>
    <property type="match status" value="1"/>
</dbReference>
<dbReference type="EMBL" id="JANBOJ010000007">
    <property type="protein sequence ID" value="KAJ1725327.1"/>
    <property type="molecule type" value="Genomic_DNA"/>
</dbReference>
<keyword evidence="1 7" id="KW-0479">Metal-binding</keyword>
<reference evidence="11" key="1">
    <citation type="submission" date="2022-07" db="EMBL/GenBank/DDBJ databases">
        <title>Phylogenomic reconstructions and comparative analyses of Kickxellomycotina fungi.</title>
        <authorList>
            <person name="Reynolds N.K."/>
            <person name="Stajich J.E."/>
            <person name="Barry K."/>
            <person name="Grigoriev I.V."/>
            <person name="Crous P."/>
            <person name="Smith M.E."/>
        </authorList>
    </citation>
    <scope>NUCLEOTIDE SEQUENCE</scope>
    <source>
        <strain evidence="11">NBRC 32514</strain>
    </source>
</reference>
<dbReference type="Gene3D" id="1.10.287.110">
    <property type="entry name" value="DnaJ domain"/>
    <property type="match status" value="1"/>
</dbReference>
<dbReference type="GO" id="GO:0031072">
    <property type="term" value="F:heat shock protein binding"/>
    <property type="evidence" value="ECO:0007669"/>
    <property type="project" value="InterPro"/>
</dbReference>
<evidence type="ECO:0000256" key="5">
    <source>
        <dbReference type="ARBA" id="ARBA00023186"/>
    </source>
</evidence>
<evidence type="ECO:0000313" key="11">
    <source>
        <dbReference type="EMBL" id="KAJ1725327.1"/>
    </source>
</evidence>
<evidence type="ECO:0000256" key="2">
    <source>
        <dbReference type="ARBA" id="ARBA00022737"/>
    </source>
</evidence>
<dbReference type="CDD" id="cd10719">
    <property type="entry name" value="DnaJ_zf"/>
    <property type="match status" value="1"/>
</dbReference>
<evidence type="ECO:0000256" key="3">
    <source>
        <dbReference type="ARBA" id="ARBA00022771"/>
    </source>
</evidence>
<feature type="domain" description="CR-type" evidence="10">
    <location>
        <begin position="173"/>
        <end position="253"/>
    </location>
</feature>
<dbReference type="GO" id="GO:0005524">
    <property type="term" value="F:ATP binding"/>
    <property type="evidence" value="ECO:0007669"/>
    <property type="project" value="InterPro"/>
</dbReference>
<protein>
    <recommendedName>
        <fullName evidence="6">DnaJ homolog 1, mitochondrial</fullName>
    </recommendedName>
</protein>
<dbReference type="PANTHER" id="PTHR43096">
    <property type="entry name" value="DNAJ HOMOLOG 1, MITOCHONDRIAL-RELATED"/>
    <property type="match status" value="1"/>
</dbReference>
<dbReference type="PROSITE" id="PS50076">
    <property type="entry name" value="DNAJ_2"/>
    <property type="match status" value="1"/>
</dbReference>
<dbReference type="CDD" id="cd10747">
    <property type="entry name" value="DnaJ_C"/>
    <property type="match status" value="1"/>
</dbReference>
<proteinExistence type="inferred from homology"/>
<dbReference type="InterPro" id="IPR008971">
    <property type="entry name" value="HSP40/DnaJ_pept-bd"/>
</dbReference>
<dbReference type="GO" id="GO:0051082">
    <property type="term" value="F:unfolded protein binding"/>
    <property type="evidence" value="ECO:0007669"/>
    <property type="project" value="InterPro"/>
</dbReference>
<feature type="region of interest" description="Disordered" evidence="8">
    <location>
        <begin position="130"/>
        <end position="150"/>
    </location>
</feature>
<dbReference type="PANTHER" id="PTHR43096:SF52">
    <property type="entry name" value="DNAJ HOMOLOG 1, MITOCHONDRIAL-RELATED"/>
    <property type="match status" value="1"/>
</dbReference>
<keyword evidence="5" id="KW-0143">Chaperone</keyword>
<evidence type="ECO:0000256" key="6">
    <source>
        <dbReference type="ARBA" id="ARBA00072890"/>
    </source>
</evidence>
<evidence type="ECO:0000259" key="9">
    <source>
        <dbReference type="PROSITE" id="PS50076"/>
    </source>
</evidence>
<dbReference type="PRINTS" id="PR00625">
    <property type="entry name" value="JDOMAIN"/>
</dbReference>
<feature type="compositionally biased region" description="Basic and acidic residues" evidence="8">
    <location>
        <begin position="408"/>
        <end position="452"/>
    </location>
</feature>
<dbReference type="InterPro" id="IPR036869">
    <property type="entry name" value="J_dom_sf"/>
</dbReference>
<organism evidence="11 12">
    <name type="scientific">Coemansia erecta</name>
    <dbReference type="NCBI Taxonomy" id="147472"/>
    <lineage>
        <taxon>Eukaryota</taxon>
        <taxon>Fungi</taxon>
        <taxon>Fungi incertae sedis</taxon>
        <taxon>Zoopagomycota</taxon>
        <taxon>Kickxellomycotina</taxon>
        <taxon>Kickxellomycetes</taxon>
        <taxon>Kickxellales</taxon>
        <taxon>Kickxellaceae</taxon>
        <taxon>Coemansia</taxon>
    </lineage>
</organism>
<evidence type="ECO:0000256" key="7">
    <source>
        <dbReference type="PROSITE-ProRule" id="PRU00546"/>
    </source>
</evidence>
<dbReference type="GO" id="GO:0005737">
    <property type="term" value="C:cytoplasm"/>
    <property type="evidence" value="ECO:0007669"/>
    <property type="project" value="TreeGrafter"/>
</dbReference>